<reference evidence="1" key="1">
    <citation type="submission" date="2023-11" db="EMBL/GenBank/DDBJ databases">
        <authorList>
            <person name="Poullet M."/>
        </authorList>
    </citation>
    <scope>NUCLEOTIDE SEQUENCE</scope>
    <source>
        <strain evidence="1">E1834</strain>
    </source>
</reference>
<evidence type="ECO:0000313" key="1">
    <source>
        <dbReference type="EMBL" id="CAK5069770.1"/>
    </source>
</evidence>
<sequence>MKIPKKTKMKLLKNCLINQLDKLTKDIELNGYGKMKFPICLLIMVLLINVWNLC</sequence>
<proteinExistence type="predicted"/>
<organism evidence="1 2">
    <name type="scientific">Meloidogyne enterolobii</name>
    <name type="common">Root-knot nematode worm</name>
    <name type="synonym">Meloidogyne mayaguensis</name>
    <dbReference type="NCBI Taxonomy" id="390850"/>
    <lineage>
        <taxon>Eukaryota</taxon>
        <taxon>Metazoa</taxon>
        <taxon>Ecdysozoa</taxon>
        <taxon>Nematoda</taxon>
        <taxon>Chromadorea</taxon>
        <taxon>Rhabditida</taxon>
        <taxon>Tylenchina</taxon>
        <taxon>Tylenchomorpha</taxon>
        <taxon>Tylenchoidea</taxon>
        <taxon>Meloidogynidae</taxon>
        <taxon>Meloidogyninae</taxon>
        <taxon>Meloidogyne</taxon>
    </lineage>
</organism>
<comment type="caution">
    <text evidence="1">The sequence shown here is derived from an EMBL/GenBank/DDBJ whole genome shotgun (WGS) entry which is preliminary data.</text>
</comment>
<accession>A0ACB0YYU2</accession>
<evidence type="ECO:0000313" key="2">
    <source>
        <dbReference type="Proteomes" id="UP001497535"/>
    </source>
</evidence>
<protein>
    <submittedName>
        <fullName evidence="1">Uncharacterized protein</fullName>
    </submittedName>
</protein>
<dbReference type="Proteomes" id="UP001497535">
    <property type="component" value="Unassembled WGS sequence"/>
</dbReference>
<name>A0ACB0YYU2_MELEN</name>
<keyword evidence="2" id="KW-1185">Reference proteome</keyword>
<dbReference type="EMBL" id="CAVMJV010000021">
    <property type="protein sequence ID" value="CAK5069770.1"/>
    <property type="molecule type" value="Genomic_DNA"/>
</dbReference>
<gene>
    <name evidence="1" type="ORF">MENTE1834_LOCUS18445</name>
</gene>